<dbReference type="Pfam" id="PF04239">
    <property type="entry name" value="DUF421"/>
    <property type="match status" value="1"/>
</dbReference>
<keyword evidence="3" id="KW-1003">Cell membrane</keyword>
<keyword evidence="4 7" id="KW-0812">Transmembrane</keyword>
<evidence type="ECO:0000256" key="3">
    <source>
        <dbReference type="ARBA" id="ARBA00022475"/>
    </source>
</evidence>
<evidence type="ECO:0000256" key="6">
    <source>
        <dbReference type="ARBA" id="ARBA00023136"/>
    </source>
</evidence>
<evidence type="ECO:0000256" key="7">
    <source>
        <dbReference type="SAM" id="Phobius"/>
    </source>
</evidence>
<comment type="subcellular location">
    <subcellularLocation>
        <location evidence="1">Cell membrane</location>
        <topology evidence="1">Multi-pass membrane protein</topology>
    </subcellularLocation>
</comment>
<keyword evidence="10" id="KW-1185">Reference proteome</keyword>
<feature type="transmembrane region" description="Helical" evidence="7">
    <location>
        <begin position="27"/>
        <end position="46"/>
    </location>
</feature>
<keyword evidence="6 7" id="KW-0472">Membrane</keyword>
<evidence type="ECO:0000259" key="8">
    <source>
        <dbReference type="Pfam" id="PF04239"/>
    </source>
</evidence>
<feature type="transmembrane region" description="Helical" evidence="7">
    <location>
        <begin position="80"/>
        <end position="97"/>
    </location>
</feature>
<dbReference type="Proteomes" id="UP000462014">
    <property type="component" value="Unassembled WGS sequence"/>
</dbReference>
<dbReference type="Gene3D" id="3.30.240.20">
    <property type="entry name" value="bsu07140 like domains"/>
    <property type="match status" value="1"/>
</dbReference>
<dbReference type="PANTHER" id="PTHR34582">
    <property type="entry name" value="UPF0702 TRANSMEMBRANE PROTEIN YCAP"/>
    <property type="match status" value="1"/>
</dbReference>
<evidence type="ECO:0000256" key="2">
    <source>
        <dbReference type="ARBA" id="ARBA00006448"/>
    </source>
</evidence>
<dbReference type="InterPro" id="IPR007353">
    <property type="entry name" value="DUF421"/>
</dbReference>
<accession>A0A7K1T0N1</accession>
<dbReference type="AlphaFoldDB" id="A0A7K1T0N1"/>
<evidence type="ECO:0000256" key="1">
    <source>
        <dbReference type="ARBA" id="ARBA00004651"/>
    </source>
</evidence>
<sequence>MKPSEMHLTDWARILVGDVPGSFYVEVVIRAIVFYLLLLVAIRLMGKRMSSQLSRNDLAAMVSLAAAIGVPLQAPDRGILPAVIIALIVVVVARWIAAKSFKDQKFEKFSQGNVGMLVKDSVMDLETMKKSRLTRERLVAQLRSKNIKQLGSVKRFYMEASGSFTLIEEEKPKPGLSIIPHWDKDFQSQFKKHDEIQVCQTCGLTQGSGFDVKNKCPNCGDKNWTEAVE</sequence>
<organism evidence="9 10">
    <name type="scientific">Mucilaginibacter arboris</name>
    <dbReference type="NCBI Taxonomy" id="2682090"/>
    <lineage>
        <taxon>Bacteria</taxon>
        <taxon>Pseudomonadati</taxon>
        <taxon>Bacteroidota</taxon>
        <taxon>Sphingobacteriia</taxon>
        <taxon>Sphingobacteriales</taxon>
        <taxon>Sphingobacteriaceae</taxon>
        <taxon>Mucilaginibacter</taxon>
    </lineage>
</organism>
<evidence type="ECO:0000313" key="9">
    <source>
        <dbReference type="EMBL" id="MVN23119.1"/>
    </source>
</evidence>
<reference evidence="9 10" key="1">
    <citation type="submission" date="2019-12" db="EMBL/GenBank/DDBJ databases">
        <title>Mucilaginibacter sp. HMF7410 genome sequencing and assembly.</title>
        <authorList>
            <person name="Kang H."/>
            <person name="Cha I."/>
            <person name="Kim H."/>
            <person name="Joh K."/>
        </authorList>
    </citation>
    <scope>NUCLEOTIDE SEQUENCE [LARGE SCALE GENOMIC DNA]</scope>
    <source>
        <strain evidence="9 10">HMF7410</strain>
    </source>
</reference>
<dbReference type="PANTHER" id="PTHR34582:SF6">
    <property type="entry name" value="UPF0702 TRANSMEMBRANE PROTEIN YCAP"/>
    <property type="match status" value="1"/>
</dbReference>
<protein>
    <submittedName>
        <fullName evidence="9">DUF421 domain-containing protein</fullName>
    </submittedName>
</protein>
<dbReference type="InterPro" id="IPR023090">
    <property type="entry name" value="UPF0702_alpha/beta_dom_sf"/>
</dbReference>
<feature type="domain" description="YetF C-terminal" evidence="8">
    <location>
        <begin position="103"/>
        <end position="175"/>
    </location>
</feature>
<evidence type="ECO:0000256" key="4">
    <source>
        <dbReference type="ARBA" id="ARBA00022692"/>
    </source>
</evidence>
<gene>
    <name evidence="9" type="ORF">GO621_16465</name>
</gene>
<dbReference type="EMBL" id="WPIK01000018">
    <property type="protein sequence ID" value="MVN23119.1"/>
    <property type="molecule type" value="Genomic_DNA"/>
</dbReference>
<keyword evidence="5 7" id="KW-1133">Transmembrane helix</keyword>
<evidence type="ECO:0000256" key="5">
    <source>
        <dbReference type="ARBA" id="ARBA00022989"/>
    </source>
</evidence>
<dbReference type="RefSeq" id="WP_157569039.1">
    <property type="nucleotide sequence ID" value="NZ_WPIK01000018.1"/>
</dbReference>
<comment type="similarity">
    <text evidence="2">Belongs to the UPF0702 family.</text>
</comment>
<comment type="caution">
    <text evidence="9">The sequence shown here is derived from an EMBL/GenBank/DDBJ whole genome shotgun (WGS) entry which is preliminary data.</text>
</comment>
<proteinExistence type="inferred from homology"/>
<name>A0A7K1T0N1_9SPHI</name>
<dbReference type="GO" id="GO:0005886">
    <property type="term" value="C:plasma membrane"/>
    <property type="evidence" value="ECO:0007669"/>
    <property type="project" value="UniProtKB-SubCell"/>
</dbReference>
<feature type="transmembrane region" description="Helical" evidence="7">
    <location>
        <begin position="58"/>
        <end position="74"/>
    </location>
</feature>
<evidence type="ECO:0000313" key="10">
    <source>
        <dbReference type="Proteomes" id="UP000462014"/>
    </source>
</evidence>